<comment type="similarity">
    <text evidence="1">Belongs to the AHA1 family.</text>
</comment>
<comment type="caution">
    <text evidence="3">The sequence shown here is derived from an EMBL/GenBank/DDBJ whole genome shotgun (WGS) entry which is preliminary data.</text>
</comment>
<protein>
    <submittedName>
        <fullName evidence="3">SRPBCC domain-containing protein</fullName>
    </submittedName>
</protein>
<dbReference type="CDD" id="cd07814">
    <property type="entry name" value="SRPBCC_CalC_Aha1-like"/>
    <property type="match status" value="1"/>
</dbReference>
<dbReference type="Gene3D" id="3.30.530.20">
    <property type="match status" value="1"/>
</dbReference>
<reference evidence="3" key="1">
    <citation type="journal article" date="2020" name="mSystems">
        <title>Genome- and Community-Level Interaction Insights into Carbon Utilization and Element Cycling Functions of Hydrothermarchaeota in Hydrothermal Sediment.</title>
        <authorList>
            <person name="Zhou Z."/>
            <person name="Liu Y."/>
            <person name="Xu W."/>
            <person name="Pan J."/>
            <person name="Luo Z.H."/>
            <person name="Li M."/>
        </authorList>
    </citation>
    <scope>NUCLEOTIDE SEQUENCE [LARGE SCALE GENOMIC DNA]</scope>
    <source>
        <strain evidence="3">SpSt-143</strain>
    </source>
</reference>
<name>A0A7V2B1Z0_RHOMR</name>
<evidence type="ECO:0000256" key="1">
    <source>
        <dbReference type="ARBA" id="ARBA00006817"/>
    </source>
</evidence>
<dbReference type="EMBL" id="DSGB01000006">
    <property type="protein sequence ID" value="HER96822.1"/>
    <property type="molecule type" value="Genomic_DNA"/>
</dbReference>
<dbReference type="AlphaFoldDB" id="A0A7V2B1Z0"/>
<proteinExistence type="inferred from homology"/>
<dbReference type="InterPro" id="IPR023393">
    <property type="entry name" value="START-like_dom_sf"/>
</dbReference>
<feature type="domain" description="Activator of Hsp90 ATPase homologue 1/2-like C-terminal" evidence="2">
    <location>
        <begin position="42"/>
        <end position="110"/>
    </location>
</feature>
<gene>
    <name evidence="3" type="ORF">ENO59_09965</name>
</gene>
<dbReference type="Pfam" id="PF08327">
    <property type="entry name" value="AHSA1"/>
    <property type="match status" value="1"/>
</dbReference>
<organism evidence="3">
    <name type="scientific">Rhodothermus marinus</name>
    <name type="common">Rhodothermus obamensis</name>
    <dbReference type="NCBI Taxonomy" id="29549"/>
    <lineage>
        <taxon>Bacteria</taxon>
        <taxon>Pseudomonadati</taxon>
        <taxon>Rhodothermota</taxon>
        <taxon>Rhodothermia</taxon>
        <taxon>Rhodothermales</taxon>
        <taxon>Rhodothermaceae</taxon>
        <taxon>Rhodothermus</taxon>
    </lineage>
</organism>
<accession>A0A7V2B1Z0</accession>
<evidence type="ECO:0000313" key="3">
    <source>
        <dbReference type="EMBL" id="HER96822.1"/>
    </source>
</evidence>
<sequence>MLFSWMPLVTCSTTQKKSMNPSRSLIAPVTDRVIYVNALLSVPPARAFEYFTRADLLTEWLTAAAEIDPKVSGKYELFWEPTTRENNSTIGCRITAIEANQLFAFQWRLPKRFRTFANGPDPLTHMVVVCV</sequence>
<evidence type="ECO:0000259" key="2">
    <source>
        <dbReference type="Pfam" id="PF08327"/>
    </source>
</evidence>
<dbReference type="SUPFAM" id="SSF55961">
    <property type="entry name" value="Bet v1-like"/>
    <property type="match status" value="1"/>
</dbReference>
<dbReference type="InterPro" id="IPR013538">
    <property type="entry name" value="ASHA1/2-like_C"/>
</dbReference>